<keyword evidence="17" id="KW-1185">Reference proteome</keyword>
<evidence type="ECO:0000256" key="6">
    <source>
        <dbReference type="ARBA" id="ARBA00022723"/>
    </source>
</evidence>
<reference evidence="16" key="1">
    <citation type="submission" date="2022-01" db="UniProtKB">
        <authorList>
            <consortium name="EnsemblMetazoa"/>
        </authorList>
    </citation>
    <scope>IDENTIFICATION</scope>
</reference>
<evidence type="ECO:0000256" key="4">
    <source>
        <dbReference type="ARBA" id="ARBA00010617"/>
    </source>
</evidence>
<evidence type="ECO:0000256" key="11">
    <source>
        <dbReference type="ARBA" id="ARBA00023033"/>
    </source>
</evidence>
<dbReference type="GO" id="GO:0020037">
    <property type="term" value="F:heme binding"/>
    <property type="evidence" value="ECO:0007669"/>
    <property type="project" value="InterPro"/>
</dbReference>
<evidence type="ECO:0000256" key="2">
    <source>
        <dbReference type="ARBA" id="ARBA00004174"/>
    </source>
</evidence>
<evidence type="ECO:0000256" key="14">
    <source>
        <dbReference type="RuleBase" id="RU000461"/>
    </source>
</evidence>
<dbReference type="InterPro" id="IPR036396">
    <property type="entry name" value="Cyt_P450_sf"/>
</dbReference>
<dbReference type="PRINTS" id="PR00463">
    <property type="entry name" value="EP450I"/>
</dbReference>
<dbReference type="RefSeq" id="XP_014248921.1">
    <property type="nucleotide sequence ID" value="XM_014393435.2"/>
</dbReference>
<dbReference type="InterPro" id="IPR017972">
    <property type="entry name" value="Cyt_P450_CS"/>
</dbReference>
<evidence type="ECO:0000256" key="15">
    <source>
        <dbReference type="SAM" id="SignalP"/>
    </source>
</evidence>
<dbReference type="Pfam" id="PF00067">
    <property type="entry name" value="p450"/>
    <property type="match status" value="1"/>
</dbReference>
<dbReference type="SUPFAM" id="SSF48264">
    <property type="entry name" value="Cytochrome P450"/>
    <property type="match status" value="1"/>
</dbReference>
<keyword evidence="8" id="KW-0492">Microsome</keyword>
<dbReference type="OrthoDB" id="1470350at2759"/>
<organism evidence="16 17">
    <name type="scientific">Cimex lectularius</name>
    <name type="common">Bed bug</name>
    <name type="synonym">Acanthia lectularia</name>
    <dbReference type="NCBI Taxonomy" id="79782"/>
    <lineage>
        <taxon>Eukaryota</taxon>
        <taxon>Metazoa</taxon>
        <taxon>Ecdysozoa</taxon>
        <taxon>Arthropoda</taxon>
        <taxon>Hexapoda</taxon>
        <taxon>Insecta</taxon>
        <taxon>Pterygota</taxon>
        <taxon>Neoptera</taxon>
        <taxon>Paraneoptera</taxon>
        <taxon>Hemiptera</taxon>
        <taxon>Heteroptera</taxon>
        <taxon>Panheteroptera</taxon>
        <taxon>Cimicomorpha</taxon>
        <taxon>Cimicidae</taxon>
        <taxon>Cimex</taxon>
    </lineage>
</organism>
<keyword evidence="5 13" id="KW-0349">Heme</keyword>
<dbReference type="GO" id="GO:0005789">
    <property type="term" value="C:endoplasmic reticulum membrane"/>
    <property type="evidence" value="ECO:0007669"/>
    <property type="project" value="UniProtKB-SubCell"/>
</dbReference>
<keyword evidence="6 13" id="KW-0479">Metal-binding</keyword>
<feature type="chain" id="PRO_5036269578" description="Cytochrome P450" evidence="15">
    <location>
        <begin position="22"/>
        <end position="513"/>
    </location>
</feature>
<evidence type="ECO:0000256" key="13">
    <source>
        <dbReference type="PIRSR" id="PIRSR602401-1"/>
    </source>
</evidence>
<feature type="signal peptide" evidence="15">
    <location>
        <begin position="1"/>
        <end position="21"/>
    </location>
</feature>
<dbReference type="KEGG" id="clec:106666332"/>
<evidence type="ECO:0000313" key="17">
    <source>
        <dbReference type="Proteomes" id="UP000494040"/>
    </source>
</evidence>
<dbReference type="PANTHER" id="PTHR24291">
    <property type="entry name" value="CYTOCHROME P450 FAMILY 4"/>
    <property type="match status" value="1"/>
</dbReference>
<dbReference type="GO" id="GO:0005506">
    <property type="term" value="F:iron ion binding"/>
    <property type="evidence" value="ECO:0007669"/>
    <property type="project" value="InterPro"/>
</dbReference>
<accession>A0A8I6RP78</accession>
<dbReference type="InterPro" id="IPR002401">
    <property type="entry name" value="Cyt_P450_E_grp-I"/>
</dbReference>
<evidence type="ECO:0000256" key="7">
    <source>
        <dbReference type="ARBA" id="ARBA00022824"/>
    </source>
</evidence>
<dbReference type="AlphaFoldDB" id="A0A8I6RP78"/>
<dbReference type="Proteomes" id="UP000494040">
    <property type="component" value="Unassembled WGS sequence"/>
</dbReference>
<name>A0A8I6RP78_CIMLE</name>
<dbReference type="EnsemblMetazoa" id="XM_014393435.2">
    <property type="protein sequence ID" value="XP_014248921.1"/>
    <property type="gene ID" value="LOC106666332"/>
</dbReference>
<dbReference type="PANTHER" id="PTHR24291:SF189">
    <property type="entry name" value="CYTOCHROME P450 4C3-RELATED"/>
    <property type="match status" value="1"/>
</dbReference>
<evidence type="ECO:0000256" key="5">
    <source>
        <dbReference type="ARBA" id="ARBA00022617"/>
    </source>
</evidence>
<dbReference type="EnsemblMetazoa" id="XM_014393436.2">
    <property type="protein sequence ID" value="XP_014248922.1"/>
    <property type="gene ID" value="LOC106666332"/>
</dbReference>
<dbReference type="PROSITE" id="PS00086">
    <property type="entry name" value="CYTOCHROME_P450"/>
    <property type="match status" value="1"/>
</dbReference>
<comment type="subcellular location">
    <subcellularLocation>
        <location evidence="3">Endoplasmic reticulum membrane</location>
        <topology evidence="3">Peripheral membrane protein</topology>
    </subcellularLocation>
    <subcellularLocation>
        <location evidence="2">Microsome membrane</location>
        <topology evidence="2">Peripheral membrane protein</topology>
    </subcellularLocation>
</comment>
<evidence type="ECO:0000256" key="8">
    <source>
        <dbReference type="ARBA" id="ARBA00022848"/>
    </source>
</evidence>
<keyword evidence="7" id="KW-0256">Endoplasmic reticulum</keyword>
<dbReference type="GO" id="GO:0004497">
    <property type="term" value="F:monooxygenase activity"/>
    <property type="evidence" value="ECO:0007669"/>
    <property type="project" value="UniProtKB-KW"/>
</dbReference>
<keyword evidence="10 13" id="KW-0408">Iron</keyword>
<keyword evidence="11 14" id="KW-0503">Monooxygenase</keyword>
<dbReference type="Gene3D" id="1.10.630.10">
    <property type="entry name" value="Cytochrome P450"/>
    <property type="match status" value="1"/>
</dbReference>
<keyword evidence="12" id="KW-0472">Membrane</keyword>
<keyword evidence="9 14" id="KW-0560">Oxidoreductase</keyword>
<dbReference type="CDD" id="cd20628">
    <property type="entry name" value="CYP4"/>
    <property type="match status" value="1"/>
</dbReference>
<dbReference type="InterPro" id="IPR001128">
    <property type="entry name" value="Cyt_P450"/>
</dbReference>
<dbReference type="GeneID" id="106666332"/>
<proteinExistence type="inferred from homology"/>
<evidence type="ECO:0000256" key="9">
    <source>
        <dbReference type="ARBA" id="ARBA00023002"/>
    </source>
</evidence>
<dbReference type="RefSeq" id="XP_014248922.1">
    <property type="nucleotide sequence ID" value="XM_014393436.2"/>
</dbReference>
<dbReference type="PRINTS" id="PR00385">
    <property type="entry name" value="P450"/>
</dbReference>
<evidence type="ECO:0008006" key="18">
    <source>
        <dbReference type="Google" id="ProtNLM"/>
    </source>
</evidence>
<dbReference type="GO" id="GO:0016705">
    <property type="term" value="F:oxidoreductase activity, acting on paired donors, with incorporation or reduction of molecular oxygen"/>
    <property type="evidence" value="ECO:0007669"/>
    <property type="project" value="InterPro"/>
</dbReference>
<feature type="binding site" description="axial binding residue" evidence="13">
    <location>
        <position position="458"/>
    </location>
    <ligand>
        <name>heme</name>
        <dbReference type="ChEBI" id="CHEBI:30413"/>
    </ligand>
    <ligandPart>
        <name>Fe</name>
        <dbReference type="ChEBI" id="CHEBI:18248"/>
    </ligandPart>
</feature>
<comment type="cofactor">
    <cofactor evidence="1 13">
        <name>heme</name>
        <dbReference type="ChEBI" id="CHEBI:30413"/>
    </cofactor>
</comment>
<dbReference type="OMA" id="EYMVALT"/>
<dbReference type="InterPro" id="IPR050196">
    <property type="entry name" value="Cytochrome_P450_Monoox"/>
</dbReference>
<keyword evidence="15" id="KW-0732">Signal</keyword>
<evidence type="ECO:0000256" key="10">
    <source>
        <dbReference type="ARBA" id="ARBA00023004"/>
    </source>
</evidence>
<protein>
    <recommendedName>
        <fullName evidence="18">Cytochrome P450</fullName>
    </recommendedName>
</protein>
<sequence>MLETIILGIIVLLFLWWLTQPNARFKKFGDAIPGPRPYPYFGDMLTAPLTGPNALDKHVALARKYNGTYRLYMGNILSVVVSSPEDIEAVLTSNSLINKAFTYEFLQSWLGTGLLTSTGEKWHARRKIITPTFHFKILDKFINVFNKHTDVLIKRLEKHCSQESFDVEMLLKRCTLDIICGNFRFSHFFMFSETAMGIETDEKSSVIVDYIKSVERIIQILSDRLTKPWLFSPITYALSGRYFIERKLLKTLKLFIDEVINMKQSDEADTKSSSEDFDDFGIKKKTAFLEMLLNIKSQPNTIIATDKDIMEEVNTFMFAGHDTSVSTLCYSLYLLAVNPKIQDMLYEDLIKTFHSKDKNFTREDLNEMKFLERVIKETLRLYPTVPFIGRNANEDIKLPSGYVIPKDAMVIVNIAYSHKNEKQYENPDVFNPDNFLPENVAQRHPFSFIPFSAGPRNCMGQRFALLEIKTILAKIVLNYKIEPANGNFKPMPDVKMVLHSCTGHKLRISKREM</sequence>
<evidence type="ECO:0000256" key="1">
    <source>
        <dbReference type="ARBA" id="ARBA00001971"/>
    </source>
</evidence>
<evidence type="ECO:0000313" key="16">
    <source>
        <dbReference type="EnsemblMetazoa" id="XP_014248921.1"/>
    </source>
</evidence>
<comment type="similarity">
    <text evidence="4 14">Belongs to the cytochrome P450 family.</text>
</comment>
<evidence type="ECO:0000256" key="3">
    <source>
        <dbReference type="ARBA" id="ARBA00004406"/>
    </source>
</evidence>
<evidence type="ECO:0000256" key="12">
    <source>
        <dbReference type="ARBA" id="ARBA00023136"/>
    </source>
</evidence>